<feature type="transmembrane region" description="Helical" evidence="1">
    <location>
        <begin position="116"/>
        <end position="136"/>
    </location>
</feature>
<comment type="caution">
    <text evidence="3">The sequence shown here is derived from an EMBL/GenBank/DDBJ whole genome shotgun (WGS) entry which is preliminary data.</text>
</comment>
<keyword evidence="1" id="KW-1133">Transmembrane helix</keyword>
<keyword evidence="4" id="KW-1185">Reference proteome</keyword>
<sequence length="139" mass="14475">MRMKEKTRVVALIMLLFCSCFPTSLISHSGQILPLEFGNKNRGGSAAAHENKIGHVAVNGAGRPATICGGDTKGGGSNSPYTHGGSNAFPFYAAGVGSGAANKHHTKNHSGVMSNYSFIGNATLIMISMLACLLLCKHI</sequence>
<keyword evidence="2" id="KW-0732">Signal</keyword>
<feature type="signal peptide" evidence="2">
    <location>
        <begin position="1"/>
        <end position="26"/>
    </location>
</feature>
<protein>
    <submittedName>
        <fullName evidence="3">Uncharacterized protein</fullName>
    </submittedName>
</protein>
<dbReference type="PROSITE" id="PS51257">
    <property type="entry name" value="PROKAR_LIPOPROTEIN"/>
    <property type="match status" value="1"/>
</dbReference>
<evidence type="ECO:0000313" key="4">
    <source>
        <dbReference type="Proteomes" id="UP001634393"/>
    </source>
</evidence>
<evidence type="ECO:0000256" key="1">
    <source>
        <dbReference type="SAM" id="Phobius"/>
    </source>
</evidence>
<keyword evidence="1" id="KW-0812">Transmembrane</keyword>
<keyword evidence="1" id="KW-0472">Membrane</keyword>
<evidence type="ECO:0000313" key="3">
    <source>
        <dbReference type="EMBL" id="KAL3838182.1"/>
    </source>
</evidence>
<dbReference type="EMBL" id="JBJXBP010000003">
    <property type="protein sequence ID" value="KAL3838182.1"/>
    <property type="molecule type" value="Genomic_DNA"/>
</dbReference>
<dbReference type="AlphaFoldDB" id="A0ABD3TN43"/>
<dbReference type="Proteomes" id="UP001634393">
    <property type="component" value="Unassembled WGS sequence"/>
</dbReference>
<feature type="chain" id="PRO_5044864769" evidence="2">
    <location>
        <begin position="27"/>
        <end position="139"/>
    </location>
</feature>
<evidence type="ECO:0000256" key="2">
    <source>
        <dbReference type="SAM" id="SignalP"/>
    </source>
</evidence>
<reference evidence="3 4" key="1">
    <citation type="submission" date="2024-12" db="EMBL/GenBank/DDBJ databases">
        <title>The unique morphological basis and parallel evolutionary history of personate flowers in Penstemon.</title>
        <authorList>
            <person name="Depatie T.H."/>
            <person name="Wessinger C.A."/>
        </authorList>
    </citation>
    <scope>NUCLEOTIDE SEQUENCE [LARGE SCALE GENOMIC DNA]</scope>
    <source>
        <strain evidence="3">WTNN_2</strain>
        <tissue evidence="3">Leaf</tissue>
    </source>
</reference>
<name>A0ABD3TN43_9LAMI</name>
<organism evidence="3 4">
    <name type="scientific">Penstemon smallii</name>
    <dbReference type="NCBI Taxonomy" id="265156"/>
    <lineage>
        <taxon>Eukaryota</taxon>
        <taxon>Viridiplantae</taxon>
        <taxon>Streptophyta</taxon>
        <taxon>Embryophyta</taxon>
        <taxon>Tracheophyta</taxon>
        <taxon>Spermatophyta</taxon>
        <taxon>Magnoliopsida</taxon>
        <taxon>eudicotyledons</taxon>
        <taxon>Gunneridae</taxon>
        <taxon>Pentapetalae</taxon>
        <taxon>asterids</taxon>
        <taxon>lamiids</taxon>
        <taxon>Lamiales</taxon>
        <taxon>Plantaginaceae</taxon>
        <taxon>Cheloneae</taxon>
        <taxon>Penstemon</taxon>
    </lineage>
</organism>
<gene>
    <name evidence="3" type="ORF">ACJIZ3_022773</name>
</gene>
<accession>A0ABD3TN43</accession>
<proteinExistence type="predicted"/>